<gene>
    <name evidence="2" type="ORF">VNO77_03843</name>
</gene>
<evidence type="ECO:0000256" key="1">
    <source>
        <dbReference type="SAM" id="Phobius"/>
    </source>
</evidence>
<accession>A0AAN9R780</accession>
<proteinExistence type="predicted"/>
<keyword evidence="1" id="KW-1133">Transmembrane helix</keyword>
<reference evidence="2 3" key="1">
    <citation type="submission" date="2024-01" db="EMBL/GenBank/DDBJ databases">
        <title>The genomes of 5 underutilized Papilionoideae crops provide insights into root nodulation and disease resistanc.</title>
        <authorList>
            <person name="Jiang F."/>
        </authorList>
    </citation>
    <scope>NUCLEOTIDE SEQUENCE [LARGE SCALE GENOMIC DNA]</scope>
    <source>
        <strain evidence="2">LVBAO_FW01</strain>
        <tissue evidence="2">Leaves</tissue>
    </source>
</reference>
<dbReference type="EMBL" id="JAYMYQ010000001">
    <property type="protein sequence ID" value="KAK7361761.1"/>
    <property type="molecule type" value="Genomic_DNA"/>
</dbReference>
<protein>
    <submittedName>
        <fullName evidence="2">Uncharacterized protein</fullName>
    </submittedName>
</protein>
<comment type="caution">
    <text evidence="2">The sequence shown here is derived from an EMBL/GenBank/DDBJ whole genome shotgun (WGS) entry which is preliminary data.</text>
</comment>
<organism evidence="2 3">
    <name type="scientific">Canavalia gladiata</name>
    <name type="common">Sword bean</name>
    <name type="synonym">Dolichos gladiatus</name>
    <dbReference type="NCBI Taxonomy" id="3824"/>
    <lineage>
        <taxon>Eukaryota</taxon>
        <taxon>Viridiplantae</taxon>
        <taxon>Streptophyta</taxon>
        <taxon>Embryophyta</taxon>
        <taxon>Tracheophyta</taxon>
        <taxon>Spermatophyta</taxon>
        <taxon>Magnoliopsida</taxon>
        <taxon>eudicotyledons</taxon>
        <taxon>Gunneridae</taxon>
        <taxon>Pentapetalae</taxon>
        <taxon>rosids</taxon>
        <taxon>fabids</taxon>
        <taxon>Fabales</taxon>
        <taxon>Fabaceae</taxon>
        <taxon>Papilionoideae</taxon>
        <taxon>50 kb inversion clade</taxon>
        <taxon>NPAAA clade</taxon>
        <taxon>indigoferoid/millettioid clade</taxon>
        <taxon>Phaseoleae</taxon>
        <taxon>Canavalia</taxon>
    </lineage>
</organism>
<evidence type="ECO:0000313" key="2">
    <source>
        <dbReference type="EMBL" id="KAK7361761.1"/>
    </source>
</evidence>
<sequence length="162" mass="18331">MADSDGLWLVPCELARKSLHLDGSLGLWLDGSLGRLTWWAMYVNCMGFFPCFSLAILLPENLQQPHLSITFVDNYIGNESKITQMCNGDMQITSRIPLLDNFLIKSSRLKIHKRELAMKRSLPIPLMTISESPPDQVKLWSCERDEDPWVLYANCSGCIAPS</sequence>
<dbReference type="AlphaFoldDB" id="A0AAN9R780"/>
<dbReference type="Proteomes" id="UP001367508">
    <property type="component" value="Unassembled WGS sequence"/>
</dbReference>
<feature type="transmembrane region" description="Helical" evidence="1">
    <location>
        <begin position="36"/>
        <end position="58"/>
    </location>
</feature>
<keyword evidence="3" id="KW-1185">Reference proteome</keyword>
<name>A0AAN9R780_CANGL</name>
<keyword evidence="1" id="KW-0472">Membrane</keyword>
<keyword evidence="1" id="KW-0812">Transmembrane</keyword>
<evidence type="ECO:0000313" key="3">
    <source>
        <dbReference type="Proteomes" id="UP001367508"/>
    </source>
</evidence>